<dbReference type="GO" id="GO:0048013">
    <property type="term" value="P:ephrin receptor signaling pathway"/>
    <property type="evidence" value="ECO:0007669"/>
    <property type="project" value="TreeGrafter"/>
</dbReference>
<dbReference type="InterPro" id="IPR051184">
    <property type="entry name" value="Tyrosine-phos_adapter"/>
</dbReference>
<dbReference type="Pfam" id="PF14604">
    <property type="entry name" value="SH3_9"/>
    <property type="match status" value="1"/>
</dbReference>
<dbReference type="GO" id="GO:0006357">
    <property type="term" value="P:regulation of transcription by RNA polymerase II"/>
    <property type="evidence" value="ECO:0007669"/>
    <property type="project" value="UniProtKB-ARBA"/>
</dbReference>
<dbReference type="PRINTS" id="PR00452">
    <property type="entry name" value="SH3DOMAIN"/>
</dbReference>
<protein>
    <submittedName>
        <fullName evidence="16">(Atlantic silverside) hypothetical protein</fullName>
    </submittedName>
</protein>
<dbReference type="GO" id="GO:0035591">
    <property type="term" value="F:signaling adaptor activity"/>
    <property type="evidence" value="ECO:0007669"/>
    <property type="project" value="TreeGrafter"/>
</dbReference>
<dbReference type="CDD" id="cd11900">
    <property type="entry name" value="SH3_Nck1_1"/>
    <property type="match status" value="1"/>
</dbReference>
<evidence type="ECO:0000256" key="5">
    <source>
        <dbReference type="ARBA" id="ARBA00022553"/>
    </source>
</evidence>
<dbReference type="Gene3D" id="2.30.30.40">
    <property type="entry name" value="SH3 Domains"/>
    <property type="match status" value="3"/>
</dbReference>
<dbReference type="SMART" id="SM00326">
    <property type="entry name" value="SH3"/>
    <property type="match status" value="3"/>
</dbReference>
<evidence type="ECO:0000256" key="3">
    <source>
        <dbReference type="ARBA" id="ARBA00022443"/>
    </source>
</evidence>
<sequence>MTVREGCCKSRRSSYALSCRSLADGFPAQPGERNFIHSHDTGAGAPAEPHFLGAERGTGRVRPGAGWLLWEPPGVNRSTRAFEVLSFDAEQFIHSKMTEEVIVIAKFDYMAQQDQELDIKKNERLWLLDDSKSWWRVRNATNKTGFVPSNYVERKNSARKASIVKNLKDTLGIGKNRKVPEMRDKSSNAENMSTDNGERLYDLNLPALVKFSYTAEREDELSLVKGMRVVVLEKCSDGWWRVSYGGRSGWFPSNYVTEDVDGKAGGCVLGVGDPAGSLTEKLAAVVNSTTNGNRVLHTVQALYPFSSGNDEELNFEKGEVMEVVEKPENDPEWWKCRKADGQLGLVPKNYVNVLDSSSHKPPAGLAGPPTPDCDYISPSGSGRFAGKEWYYGKVTRHQAEVALNQRGTEGDFLIRDSESSPNDFSISLKAQSKNKHFKVQLKESLYCIGQRKFNSMEELVEHYKKAPIFTSEQGDKLYLVKALAAS</sequence>
<dbReference type="EMBL" id="CAJRST010006668">
    <property type="protein sequence ID" value="CAG5896009.1"/>
    <property type="molecule type" value="Genomic_DNA"/>
</dbReference>
<dbReference type="Proteomes" id="UP000677803">
    <property type="component" value="Unassembled WGS sequence"/>
</dbReference>
<evidence type="ECO:0000256" key="1">
    <source>
        <dbReference type="ARBA" id="ARBA00004240"/>
    </source>
</evidence>
<keyword evidence="7" id="KW-0256">Endoplasmic reticulum</keyword>
<evidence type="ECO:0000256" key="7">
    <source>
        <dbReference type="ARBA" id="ARBA00022824"/>
    </source>
</evidence>
<dbReference type="GO" id="GO:0010557">
    <property type="term" value="P:positive regulation of macromolecule biosynthetic process"/>
    <property type="evidence" value="ECO:0007669"/>
    <property type="project" value="UniProtKB-ARBA"/>
</dbReference>
<dbReference type="InterPro" id="IPR035565">
    <property type="entry name" value="Nck1_SH3_3"/>
</dbReference>
<dbReference type="GO" id="GO:0005783">
    <property type="term" value="C:endoplasmic reticulum"/>
    <property type="evidence" value="ECO:0007669"/>
    <property type="project" value="UniProtKB-SubCell"/>
</dbReference>
<evidence type="ECO:0000256" key="11">
    <source>
        <dbReference type="ARBA" id="ARBA00023288"/>
    </source>
</evidence>
<dbReference type="PANTHER" id="PTHR19969">
    <property type="entry name" value="SH2-SH3 ADAPTOR PROTEIN-RELATED"/>
    <property type="match status" value="1"/>
</dbReference>
<dbReference type="AlphaFoldDB" id="A0A8S4ANM3"/>
<organism evidence="16 17">
    <name type="scientific">Menidia menidia</name>
    <name type="common">Atlantic silverside</name>
    <dbReference type="NCBI Taxonomy" id="238744"/>
    <lineage>
        <taxon>Eukaryota</taxon>
        <taxon>Metazoa</taxon>
        <taxon>Chordata</taxon>
        <taxon>Craniata</taxon>
        <taxon>Vertebrata</taxon>
        <taxon>Euteleostomi</taxon>
        <taxon>Actinopterygii</taxon>
        <taxon>Neopterygii</taxon>
        <taxon>Teleostei</taxon>
        <taxon>Neoteleostei</taxon>
        <taxon>Acanthomorphata</taxon>
        <taxon>Ovalentaria</taxon>
        <taxon>Atherinomorphae</taxon>
        <taxon>Atheriniformes</taxon>
        <taxon>Atherinopsidae</taxon>
        <taxon>Menidiinae</taxon>
        <taxon>Menidia</taxon>
    </lineage>
</organism>
<dbReference type="InterPro" id="IPR001452">
    <property type="entry name" value="SH3_domain"/>
</dbReference>
<dbReference type="CDD" id="cd11904">
    <property type="entry name" value="SH3_Nck1_3"/>
    <property type="match status" value="1"/>
</dbReference>
<dbReference type="FunFam" id="2.30.30.40:FF:000126">
    <property type="entry name" value="Cytoplasmic protein"/>
    <property type="match status" value="1"/>
</dbReference>
<evidence type="ECO:0000256" key="10">
    <source>
        <dbReference type="ARBA" id="ARBA00022999"/>
    </source>
</evidence>
<comment type="subcellular location">
    <subcellularLocation>
        <location evidence="2">Cytoplasm</location>
    </subcellularLocation>
    <subcellularLocation>
        <location evidence="1">Endoplasmic reticulum</location>
    </subcellularLocation>
</comment>
<keyword evidence="3 13" id="KW-0728">SH3 domain</keyword>
<keyword evidence="8" id="KW-0810">Translation regulation</keyword>
<gene>
    <name evidence="16" type="ORF">MMEN_LOCUS7046</name>
</gene>
<name>A0A8S4ANM3_9TELE</name>
<evidence type="ECO:0000256" key="13">
    <source>
        <dbReference type="PROSITE-ProRule" id="PRU00192"/>
    </source>
</evidence>
<dbReference type="Pfam" id="PF00018">
    <property type="entry name" value="SH3_1"/>
    <property type="match status" value="2"/>
</dbReference>
<evidence type="ECO:0000256" key="2">
    <source>
        <dbReference type="ARBA" id="ARBA00004496"/>
    </source>
</evidence>
<dbReference type="GO" id="GO:0006417">
    <property type="term" value="P:regulation of translation"/>
    <property type="evidence" value="ECO:0007669"/>
    <property type="project" value="UniProtKB-KW"/>
</dbReference>
<evidence type="ECO:0000259" key="14">
    <source>
        <dbReference type="PROSITE" id="PS50001"/>
    </source>
</evidence>
<keyword evidence="10 12" id="KW-0727">SH2 domain</keyword>
<keyword evidence="9" id="KW-0007">Acetylation</keyword>
<feature type="domain" description="SH3" evidence="15">
    <location>
        <begin position="294"/>
        <end position="356"/>
    </location>
</feature>
<keyword evidence="11" id="KW-0449">Lipoprotein</keyword>
<evidence type="ECO:0000256" key="12">
    <source>
        <dbReference type="PROSITE-ProRule" id="PRU00191"/>
    </source>
</evidence>
<dbReference type="Gene3D" id="3.30.505.10">
    <property type="entry name" value="SH2 domain"/>
    <property type="match status" value="1"/>
</dbReference>
<keyword evidence="5" id="KW-0597">Phosphoprotein</keyword>
<dbReference type="SUPFAM" id="SSF50044">
    <property type="entry name" value="SH3-domain"/>
    <property type="match status" value="3"/>
</dbReference>
<dbReference type="PRINTS" id="PR00401">
    <property type="entry name" value="SH2DOMAIN"/>
</dbReference>
<evidence type="ECO:0000256" key="4">
    <source>
        <dbReference type="ARBA" id="ARBA00022490"/>
    </source>
</evidence>
<dbReference type="SUPFAM" id="SSF55550">
    <property type="entry name" value="SH2 domain"/>
    <property type="match status" value="1"/>
</dbReference>
<evidence type="ECO:0000313" key="16">
    <source>
        <dbReference type="EMBL" id="CAG5896009.1"/>
    </source>
</evidence>
<dbReference type="GO" id="GO:0016477">
    <property type="term" value="P:cell migration"/>
    <property type="evidence" value="ECO:0007669"/>
    <property type="project" value="TreeGrafter"/>
</dbReference>
<evidence type="ECO:0000256" key="8">
    <source>
        <dbReference type="ARBA" id="ARBA00022845"/>
    </source>
</evidence>
<dbReference type="FunFam" id="3.30.505.10:FF:000027">
    <property type="entry name" value="Cytoplasmic protein nck1"/>
    <property type="match status" value="1"/>
</dbReference>
<dbReference type="FunFam" id="2.30.30.40:FF:000110">
    <property type="entry name" value="Cytoplasmic protein"/>
    <property type="match status" value="1"/>
</dbReference>
<keyword evidence="17" id="KW-1185">Reference proteome</keyword>
<evidence type="ECO:0000256" key="6">
    <source>
        <dbReference type="ARBA" id="ARBA00022737"/>
    </source>
</evidence>
<dbReference type="PROSITE" id="PS50002">
    <property type="entry name" value="SH3"/>
    <property type="match status" value="3"/>
</dbReference>
<dbReference type="InterPro" id="IPR036028">
    <property type="entry name" value="SH3-like_dom_sf"/>
</dbReference>
<dbReference type="FunFam" id="2.30.30.40:FF:000061">
    <property type="entry name" value="Cytoplasmic protein"/>
    <property type="match status" value="1"/>
</dbReference>
<accession>A0A8S4ANM3</accession>
<dbReference type="PROSITE" id="PS50001">
    <property type="entry name" value="SH2"/>
    <property type="match status" value="1"/>
</dbReference>
<dbReference type="GO" id="GO:0030971">
    <property type="term" value="F:receptor tyrosine kinase binding"/>
    <property type="evidence" value="ECO:0007669"/>
    <property type="project" value="TreeGrafter"/>
</dbReference>
<feature type="domain" description="SH2" evidence="14">
    <location>
        <begin position="389"/>
        <end position="483"/>
    </location>
</feature>
<dbReference type="SMART" id="SM00252">
    <property type="entry name" value="SH2"/>
    <property type="match status" value="1"/>
</dbReference>
<keyword evidence="4" id="KW-0963">Cytoplasm</keyword>
<evidence type="ECO:0000256" key="9">
    <source>
        <dbReference type="ARBA" id="ARBA00022990"/>
    </source>
</evidence>
<dbReference type="PANTHER" id="PTHR19969:SF16">
    <property type="entry name" value="CYTOPLASMIC PROTEIN NCK1"/>
    <property type="match status" value="1"/>
</dbReference>
<evidence type="ECO:0000259" key="15">
    <source>
        <dbReference type="PROSITE" id="PS50002"/>
    </source>
</evidence>
<dbReference type="OrthoDB" id="26539at2759"/>
<feature type="domain" description="SH3" evidence="15">
    <location>
        <begin position="202"/>
        <end position="261"/>
    </location>
</feature>
<dbReference type="Pfam" id="PF00017">
    <property type="entry name" value="SH2"/>
    <property type="match status" value="1"/>
</dbReference>
<keyword evidence="6" id="KW-0677">Repeat</keyword>
<proteinExistence type="predicted"/>
<feature type="domain" description="SH3" evidence="15">
    <location>
        <begin position="98"/>
        <end position="157"/>
    </location>
</feature>
<comment type="caution">
    <text evidence="16">The sequence shown here is derived from an EMBL/GenBank/DDBJ whole genome shotgun (WGS) entry which is preliminary data.</text>
</comment>
<dbReference type="InterPro" id="IPR000980">
    <property type="entry name" value="SH2"/>
</dbReference>
<evidence type="ECO:0000313" key="17">
    <source>
        <dbReference type="Proteomes" id="UP000677803"/>
    </source>
</evidence>
<dbReference type="InterPro" id="IPR036860">
    <property type="entry name" value="SH2_dom_sf"/>
</dbReference>
<reference evidence="16" key="1">
    <citation type="submission" date="2021-05" db="EMBL/GenBank/DDBJ databases">
        <authorList>
            <person name="Tigano A."/>
        </authorList>
    </citation>
    <scope>NUCLEOTIDE SEQUENCE</scope>
</reference>
<dbReference type="InterPro" id="IPR035562">
    <property type="entry name" value="Nck1_SH3_1"/>
</dbReference>